<keyword evidence="3" id="KW-0479">Metal-binding</keyword>
<protein>
    <recommendedName>
        <fullName evidence="8">Carboxylic ester hydrolase</fullName>
        <ecNumber evidence="8">3.1.1.-</ecNumber>
    </recommendedName>
</protein>
<dbReference type="GO" id="GO:0030600">
    <property type="term" value="F:feruloyl esterase activity"/>
    <property type="evidence" value="ECO:0007669"/>
    <property type="project" value="UniProtKB-ARBA"/>
</dbReference>
<dbReference type="EC" id="3.1.1.-" evidence="8"/>
<dbReference type="PANTHER" id="PTHR33938">
    <property type="entry name" value="FERULOYL ESTERASE B-RELATED"/>
    <property type="match status" value="1"/>
</dbReference>
<evidence type="ECO:0000256" key="1">
    <source>
        <dbReference type="ARBA" id="ARBA00006249"/>
    </source>
</evidence>
<name>A0A1B8GQK5_9PEZI</name>
<feature type="chain" id="PRO_5008448142" description="Carboxylic ester hydrolase" evidence="8">
    <location>
        <begin position="20"/>
        <end position="530"/>
    </location>
</feature>
<proteinExistence type="inferred from homology"/>
<evidence type="ECO:0000256" key="7">
    <source>
        <dbReference type="ARBA" id="ARBA00023157"/>
    </source>
</evidence>
<dbReference type="Pfam" id="PF07519">
    <property type="entry name" value="Tannase"/>
    <property type="match status" value="1"/>
</dbReference>
<dbReference type="SUPFAM" id="SSF53474">
    <property type="entry name" value="alpha/beta-Hydrolases"/>
    <property type="match status" value="1"/>
</dbReference>
<dbReference type="Proteomes" id="UP000091956">
    <property type="component" value="Unassembled WGS sequence"/>
</dbReference>
<dbReference type="InterPro" id="IPR011118">
    <property type="entry name" value="Tannase/feruloyl_esterase"/>
</dbReference>
<evidence type="ECO:0000256" key="3">
    <source>
        <dbReference type="ARBA" id="ARBA00022723"/>
    </source>
</evidence>
<reference evidence="9 10" key="1">
    <citation type="submission" date="2016-03" db="EMBL/GenBank/DDBJ databases">
        <title>Comparative genomics of Pseudogymnoascus destructans, the fungus causing white-nose syndrome of bats.</title>
        <authorList>
            <person name="Palmer J.M."/>
            <person name="Drees K.P."/>
            <person name="Foster J.T."/>
            <person name="Lindner D.L."/>
        </authorList>
    </citation>
    <scope>NUCLEOTIDE SEQUENCE [LARGE SCALE GENOMIC DNA]</scope>
    <source>
        <strain evidence="9 10">UAMH 10579</strain>
    </source>
</reference>
<evidence type="ECO:0000256" key="5">
    <source>
        <dbReference type="ARBA" id="ARBA00022801"/>
    </source>
</evidence>
<keyword evidence="6" id="KW-0106">Calcium</keyword>
<dbReference type="PANTHER" id="PTHR33938:SF8">
    <property type="entry name" value="CARBOXYLIC ESTER HYDROLASE"/>
    <property type="match status" value="1"/>
</dbReference>
<evidence type="ECO:0000256" key="6">
    <source>
        <dbReference type="ARBA" id="ARBA00022837"/>
    </source>
</evidence>
<keyword evidence="7" id="KW-1015">Disulfide bond</keyword>
<evidence type="ECO:0000313" key="9">
    <source>
        <dbReference type="EMBL" id="OBT98119.1"/>
    </source>
</evidence>
<evidence type="ECO:0000313" key="10">
    <source>
        <dbReference type="Proteomes" id="UP000091956"/>
    </source>
</evidence>
<keyword evidence="2" id="KW-0719">Serine esterase</keyword>
<evidence type="ECO:0000256" key="4">
    <source>
        <dbReference type="ARBA" id="ARBA00022729"/>
    </source>
</evidence>
<dbReference type="GeneID" id="28837232"/>
<dbReference type="InterPro" id="IPR029058">
    <property type="entry name" value="AB_hydrolase_fold"/>
</dbReference>
<dbReference type="OrthoDB" id="3039123at2759"/>
<comment type="similarity">
    <text evidence="1 8">Belongs to the tannase family.</text>
</comment>
<dbReference type="STRING" id="342668.A0A1B8GQK5"/>
<dbReference type="RefSeq" id="XP_018131852.1">
    <property type="nucleotide sequence ID" value="XM_018273328.1"/>
</dbReference>
<accession>A0A1B8GQK5</accession>
<dbReference type="EMBL" id="KV460218">
    <property type="protein sequence ID" value="OBT98119.1"/>
    <property type="molecule type" value="Genomic_DNA"/>
</dbReference>
<keyword evidence="4 8" id="KW-0732">Signal</keyword>
<dbReference type="GO" id="GO:0046872">
    <property type="term" value="F:metal ion binding"/>
    <property type="evidence" value="ECO:0007669"/>
    <property type="project" value="UniProtKB-KW"/>
</dbReference>
<dbReference type="AlphaFoldDB" id="A0A1B8GQK5"/>
<organism evidence="9 10">
    <name type="scientific">Pseudogymnoascus verrucosus</name>
    <dbReference type="NCBI Taxonomy" id="342668"/>
    <lineage>
        <taxon>Eukaryota</taxon>
        <taxon>Fungi</taxon>
        <taxon>Dikarya</taxon>
        <taxon>Ascomycota</taxon>
        <taxon>Pezizomycotina</taxon>
        <taxon>Leotiomycetes</taxon>
        <taxon>Thelebolales</taxon>
        <taxon>Thelebolaceae</taxon>
        <taxon>Pseudogymnoascus</taxon>
    </lineage>
</organism>
<sequence length="530" mass="56430">MKLARSLAVLLIAATSGSASSTGSLRPSPAQRYSNLIIRSLPDISIISINSSPVYNYSYPAIPSSNTPVSGVDFCNVTIILDHRRANDSVLVTVWLPFKGWNGRFQATGGGGLAAGLFEPELAPAVAAGYATAGTDGGLTLGGTIDANSGLWVLGSDGTPRAELVKNFAYRSQHDLAIVGKAVTKQFYGTSPKYSYWNGCSTGGRQGYFAAQKYPGDFDGILASAPALNTPQLSVADFWPSVVMANLVAPPKCVFEAYQANIILTCDPLDGVKDGLISNTKKCNLDTQGLIGHIITCDSGNLTITQEHAHTVSKILQGATSLSGNKQWYGIPPGASFNGLANTSTTNGTTIPVPFSSAEAWIRYFVMQDPDYDTAHMTFKEFDNAFSASIAKYSGILGTNEPDLTVFYKRGGKLLTWHGLADPLITHEGTVRYRERLEQRMGGQKKVDEFYRLFLAPGVAHCGGGIGPAPLDPLHALVEWVESGKAPVTLGATGVDSNGTTLTRNLCRYPLLLTYDGKGDINNADSYSCV</sequence>
<gene>
    <name evidence="9" type="ORF">VE01_03846</name>
</gene>
<reference evidence="10" key="2">
    <citation type="journal article" date="2018" name="Nat. Commun.">
        <title>Extreme sensitivity to ultraviolet light in the fungal pathogen causing white-nose syndrome of bats.</title>
        <authorList>
            <person name="Palmer J.M."/>
            <person name="Drees K.P."/>
            <person name="Foster J.T."/>
            <person name="Lindner D.L."/>
        </authorList>
    </citation>
    <scope>NUCLEOTIDE SEQUENCE [LARGE SCALE GENOMIC DNA]</scope>
    <source>
        <strain evidence="10">UAMH 10579</strain>
    </source>
</reference>
<evidence type="ECO:0000256" key="2">
    <source>
        <dbReference type="ARBA" id="ARBA00022487"/>
    </source>
</evidence>
<feature type="signal peptide" evidence="8">
    <location>
        <begin position="1"/>
        <end position="19"/>
    </location>
</feature>
<keyword evidence="10" id="KW-1185">Reference proteome</keyword>
<evidence type="ECO:0000256" key="8">
    <source>
        <dbReference type="RuleBase" id="RU361238"/>
    </source>
</evidence>
<keyword evidence="5 8" id="KW-0378">Hydrolase</keyword>